<dbReference type="InterPro" id="IPR054189">
    <property type="entry name" value="DUF6894"/>
</dbReference>
<keyword evidence="3" id="KW-1185">Reference proteome</keyword>
<dbReference type="Pfam" id="PF21834">
    <property type="entry name" value="DUF6894"/>
    <property type="match status" value="1"/>
</dbReference>
<evidence type="ECO:0000313" key="2">
    <source>
        <dbReference type="EMBL" id="MEI9413176.1"/>
    </source>
</evidence>
<proteinExistence type="predicted"/>
<protein>
    <recommendedName>
        <fullName evidence="1">DUF6894 domain-containing protein</fullName>
    </recommendedName>
</protein>
<dbReference type="RefSeq" id="WP_337109494.1">
    <property type="nucleotide sequence ID" value="NZ_JAPYKS010000054.1"/>
</dbReference>
<reference evidence="2 3" key="1">
    <citation type="submission" date="2022-12" db="EMBL/GenBank/DDBJ databases">
        <authorList>
            <person name="Muema E."/>
        </authorList>
    </citation>
    <scope>NUCLEOTIDE SEQUENCE [LARGE SCALE GENOMIC DNA]</scope>
    <source>
        <strain evidence="3">1326</strain>
    </source>
</reference>
<comment type="caution">
    <text evidence="2">The sequence shown here is derived from an EMBL/GenBank/DDBJ whole genome shotgun (WGS) entry which is preliminary data.</text>
</comment>
<dbReference type="Proteomes" id="UP001387293">
    <property type="component" value="Unassembled WGS sequence"/>
</dbReference>
<gene>
    <name evidence="2" type="ORF">O7A60_31210</name>
</gene>
<feature type="domain" description="DUF6894" evidence="1">
    <location>
        <begin position="3"/>
        <end position="70"/>
    </location>
</feature>
<evidence type="ECO:0000313" key="3">
    <source>
        <dbReference type="Proteomes" id="UP001387293"/>
    </source>
</evidence>
<accession>A0ABU8L5D1</accession>
<name>A0ABU8L5D1_9HYPH</name>
<evidence type="ECO:0000259" key="1">
    <source>
        <dbReference type="Pfam" id="PF21834"/>
    </source>
</evidence>
<organism evidence="2 3">
    <name type="scientific">Mesorhizobium salmacidum</name>
    <dbReference type="NCBI Taxonomy" id="3015171"/>
    <lineage>
        <taxon>Bacteria</taxon>
        <taxon>Pseudomonadati</taxon>
        <taxon>Pseudomonadota</taxon>
        <taxon>Alphaproteobacteria</taxon>
        <taxon>Hyphomicrobiales</taxon>
        <taxon>Phyllobacteriaceae</taxon>
        <taxon>Mesorhizobium</taxon>
    </lineage>
</organism>
<dbReference type="EMBL" id="JAPYKS010000054">
    <property type="protein sequence ID" value="MEI9413176.1"/>
    <property type="molecule type" value="Genomic_DNA"/>
</dbReference>
<sequence>MARYFFDSGDSNAVIKDEVGIECDGIEAARREAMEGLIDLARESLNNHDGQQLFIHVRDETGKELARLCLSLQMQPRTNELTDPSLPA</sequence>